<organism evidence="13 14">
    <name type="scientific">Dimorphilus gyrociliatus</name>
    <dbReference type="NCBI Taxonomy" id="2664684"/>
    <lineage>
        <taxon>Eukaryota</taxon>
        <taxon>Metazoa</taxon>
        <taxon>Spiralia</taxon>
        <taxon>Lophotrochozoa</taxon>
        <taxon>Annelida</taxon>
        <taxon>Polychaeta</taxon>
        <taxon>Polychaeta incertae sedis</taxon>
        <taxon>Dinophilidae</taxon>
        <taxon>Dimorphilus</taxon>
    </lineage>
</organism>
<feature type="domain" description="C2H2-type" evidence="12">
    <location>
        <begin position="553"/>
        <end position="580"/>
    </location>
</feature>
<evidence type="ECO:0000256" key="7">
    <source>
        <dbReference type="ARBA" id="ARBA00022833"/>
    </source>
</evidence>
<evidence type="ECO:0000256" key="10">
    <source>
        <dbReference type="PROSITE-ProRule" id="PRU00042"/>
    </source>
</evidence>
<evidence type="ECO:0000256" key="1">
    <source>
        <dbReference type="ARBA" id="ARBA00004123"/>
    </source>
</evidence>
<dbReference type="GO" id="GO:0000977">
    <property type="term" value="F:RNA polymerase II transcription regulatory region sequence-specific DNA binding"/>
    <property type="evidence" value="ECO:0007669"/>
    <property type="project" value="UniProtKB-ARBA"/>
</dbReference>
<dbReference type="OrthoDB" id="10015593at2759"/>
<dbReference type="GO" id="GO:0035282">
    <property type="term" value="P:segmentation"/>
    <property type="evidence" value="ECO:0007669"/>
    <property type="project" value="UniProtKB-KW"/>
</dbReference>
<dbReference type="Gene3D" id="3.30.160.60">
    <property type="entry name" value="Classic Zinc Finger"/>
    <property type="match status" value="4"/>
</dbReference>
<feature type="compositionally biased region" description="Low complexity" evidence="11">
    <location>
        <begin position="476"/>
        <end position="486"/>
    </location>
</feature>
<keyword evidence="6 10" id="KW-0863">Zinc-finger</keyword>
<dbReference type="GO" id="GO:0005634">
    <property type="term" value="C:nucleus"/>
    <property type="evidence" value="ECO:0007669"/>
    <property type="project" value="UniProtKB-SubCell"/>
</dbReference>
<evidence type="ECO:0000256" key="11">
    <source>
        <dbReference type="SAM" id="MobiDB-lite"/>
    </source>
</evidence>
<dbReference type="SUPFAM" id="SSF57667">
    <property type="entry name" value="beta-beta-alpha zinc fingers"/>
    <property type="match status" value="3"/>
</dbReference>
<evidence type="ECO:0000256" key="4">
    <source>
        <dbReference type="ARBA" id="ARBA00022723"/>
    </source>
</evidence>
<comment type="caution">
    <text evidence="13">The sequence shown here is derived from an EMBL/GenBank/DDBJ whole genome shotgun (WGS) entry which is preliminary data.</text>
</comment>
<dbReference type="InterPro" id="IPR036236">
    <property type="entry name" value="Znf_C2H2_sf"/>
</dbReference>
<keyword evidence="9" id="KW-0539">Nucleus</keyword>
<dbReference type="EMBL" id="CAJFCJ010000005">
    <property type="protein sequence ID" value="CAD5114468.1"/>
    <property type="molecule type" value="Genomic_DNA"/>
</dbReference>
<evidence type="ECO:0000256" key="2">
    <source>
        <dbReference type="ARBA" id="ARBA00007746"/>
    </source>
</evidence>
<reference evidence="13 14" key="1">
    <citation type="submission" date="2020-08" db="EMBL/GenBank/DDBJ databases">
        <authorList>
            <person name="Hejnol A."/>
        </authorList>
    </citation>
    <scope>NUCLEOTIDE SEQUENCE [LARGE SCALE GENOMIC DNA]</scope>
</reference>
<dbReference type="PROSITE" id="PS50157">
    <property type="entry name" value="ZINC_FINGER_C2H2_2"/>
    <property type="match status" value="4"/>
</dbReference>
<evidence type="ECO:0000256" key="8">
    <source>
        <dbReference type="ARBA" id="ARBA00023125"/>
    </source>
</evidence>
<sequence length="606" mass="67442">METAIGSGRDAFYGPHLFGSQFRPPFCNVTSSLYPSHPLKQLQKAVQNGLQHQLPKLTPPIVKEEEEREENFDANSTCSYVASTSGESCTSDTPPTPPLSSQDKDIFFCHLCTWSGSSKDSFDEHMTSHFEHKCPQCDYTSRTEGRLKRHIKDFHSEDPASNPKVSCRPKIYKCKQCDFQTAIKVDFWDHSKAHIKSEKMLQCPRCPFVTEYKHHLEYHLRNHFGSKPFKCEKCNYSCVNKSMLNSHMKSHTNVYQYRCSDCHYATKYCHSLKLHLKKYDHKPATVLNPDGSLPTDGSGDFELVSKRGPPRGPRTTGRSSANGIHHQSPYPPPQQNNQQQHHQQQPTQQPPQTPTSLSLPPPPTPTTVHQQQPVTSKPIPTSLPLPVLPPSALGLPPSYWGLLGAAASPFQPPPPLVPAVSLVQQSLPTGSILGSSSPKRFVAVDLAAQIESESDSKKKETPPLKLESISPPNSRPTSPLDLSKSPSLPPLATPTGARKRKGKAYKLDTQVLNAHPQESEVVASPKRKSVKQECPKEGEGVADENIEDWDTKFECAHCAITFIDCILYTMHMGYHSQNEPFKCNMCGQIAANKVEFNLHIARASHV</sequence>
<proteinExistence type="inferred from homology"/>
<comment type="subcellular location">
    <subcellularLocation>
        <location evidence="1">Nucleus</location>
    </subcellularLocation>
</comment>
<feature type="compositionally biased region" description="Pro residues" evidence="11">
    <location>
        <begin position="348"/>
        <end position="365"/>
    </location>
</feature>
<accession>A0A7I8VIT1</accession>
<keyword evidence="7" id="KW-0862">Zinc</keyword>
<keyword evidence="4" id="KW-0479">Metal-binding</keyword>
<dbReference type="AlphaFoldDB" id="A0A7I8VIT1"/>
<dbReference type="PANTHER" id="PTHR24392">
    <property type="entry name" value="ZINC FINGER PROTEIN"/>
    <property type="match status" value="1"/>
</dbReference>
<feature type="domain" description="C2H2-type" evidence="12">
    <location>
        <begin position="229"/>
        <end position="256"/>
    </location>
</feature>
<name>A0A7I8VIT1_9ANNE</name>
<evidence type="ECO:0000256" key="9">
    <source>
        <dbReference type="ARBA" id="ARBA00023242"/>
    </source>
</evidence>
<dbReference type="InterPro" id="IPR013087">
    <property type="entry name" value="Znf_C2H2_type"/>
</dbReference>
<protein>
    <submittedName>
        <fullName evidence="13">DgyrCDS3594</fullName>
    </submittedName>
</protein>
<keyword evidence="8" id="KW-0238">DNA-binding</keyword>
<dbReference type="PROSITE" id="PS00028">
    <property type="entry name" value="ZINC_FINGER_C2H2_1"/>
    <property type="match status" value="2"/>
</dbReference>
<evidence type="ECO:0000313" key="13">
    <source>
        <dbReference type="EMBL" id="CAD5114468.1"/>
    </source>
</evidence>
<dbReference type="GO" id="GO:0040034">
    <property type="term" value="P:regulation of development, heterochronic"/>
    <property type="evidence" value="ECO:0007669"/>
    <property type="project" value="UniProtKB-ARBA"/>
</dbReference>
<feature type="compositionally biased region" description="Low complexity" evidence="11">
    <location>
        <begin position="335"/>
        <end position="347"/>
    </location>
</feature>
<keyword evidence="5" id="KW-0677">Repeat</keyword>
<feature type="region of interest" description="Disordered" evidence="11">
    <location>
        <begin position="287"/>
        <end position="382"/>
    </location>
</feature>
<evidence type="ECO:0000256" key="3">
    <source>
        <dbReference type="ARBA" id="ARBA00022473"/>
    </source>
</evidence>
<evidence type="ECO:0000259" key="12">
    <source>
        <dbReference type="PROSITE" id="PS50157"/>
    </source>
</evidence>
<comment type="similarity">
    <text evidence="2">Belongs to the hunchback C2H2-type zinc-finger protein family.</text>
</comment>
<feature type="domain" description="C2H2-type" evidence="12">
    <location>
        <begin position="201"/>
        <end position="228"/>
    </location>
</feature>
<evidence type="ECO:0000256" key="5">
    <source>
        <dbReference type="ARBA" id="ARBA00022737"/>
    </source>
</evidence>
<gene>
    <name evidence="13" type="ORF">DGYR_LOCUS3308</name>
</gene>
<dbReference type="Pfam" id="PF00096">
    <property type="entry name" value="zf-C2H2"/>
    <property type="match status" value="1"/>
</dbReference>
<dbReference type="FunFam" id="3.30.160.60:FF:001482">
    <property type="entry name" value="Hunchback"/>
    <property type="match status" value="1"/>
</dbReference>
<keyword evidence="3" id="KW-0217">Developmental protein</keyword>
<dbReference type="Proteomes" id="UP000549394">
    <property type="component" value="Unassembled WGS sequence"/>
</dbReference>
<dbReference type="PANTHER" id="PTHR24392:SF49">
    <property type="entry name" value="PROTEIN HUNCHBACK"/>
    <property type="match status" value="1"/>
</dbReference>
<dbReference type="SMART" id="SM00355">
    <property type="entry name" value="ZnF_C2H2"/>
    <property type="match status" value="8"/>
</dbReference>
<feature type="domain" description="C2H2-type" evidence="12">
    <location>
        <begin position="132"/>
        <end position="160"/>
    </location>
</feature>
<dbReference type="GO" id="GO:0008270">
    <property type="term" value="F:zinc ion binding"/>
    <property type="evidence" value="ECO:0007669"/>
    <property type="project" value="UniProtKB-KW"/>
</dbReference>
<evidence type="ECO:0000313" key="14">
    <source>
        <dbReference type="Proteomes" id="UP000549394"/>
    </source>
</evidence>
<feature type="compositionally biased region" description="Low complexity" evidence="11">
    <location>
        <begin position="366"/>
        <end position="380"/>
    </location>
</feature>
<keyword evidence="14" id="KW-1185">Reference proteome</keyword>
<feature type="region of interest" description="Disordered" evidence="11">
    <location>
        <begin position="451"/>
        <end position="502"/>
    </location>
</feature>
<evidence type="ECO:0000256" key="6">
    <source>
        <dbReference type="ARBA" id="ARBA00022771"/>
    </source>
</evidence>
<dbReference type="FunFam" id="3.30.160.60:FF:001301">
    <property type="entry name" value="Blast:Protein hunchback"/>
    <property type="match status" value="1"/>
</dbReference>
<dbReference type="GO" id="GO:0000122">
    <property type="term" value="P:negative regulation of transcription by RNA polymerase II"/>
    <property type="evidence" value="ECO:0007669"/>
    <property type="project" value="UniProtKB-ARBA"/>
</dbReference>